<dbReference type="EMBL" id="BMNR01000002">
    <property type="protein sequence ID" value="GGK20557.1"/>
    <property type="molecule type" value="Genomic_DNA"/>
</dbReference>
<reference evidence="1" key="2">
    <citation type="submission" date="2020-09" db="EMBL/GenBank/DDBJ databases">
        <authorList>
            <person name="Sun Q."/>
            <person name="Ohkuma M."/>
        </authorList>
    </citation>
    <scope>NUCLEOTIDE SEQUENCE</scope>
    <source>
        <strain evidence="1">JCM 12862</strain>
    </source>
</reference>
<organism evidence="1 2">
    <name type="scientific">Yeosuana aromativorans</name>
    <dbReference type="NCBI Taxonomy" id="288019"/>
    <lineage>
        <taxon>Bacteria</taxon>
        <taxon>Pseudomonadati</taxon>
        <taxon>Bacteroidota</taxon>
        <taxon>Flavobacteriia</taxon>
        <taxon>Flavobacteriales</taxon>
        <taxon>Flavobacteriaceae</taxon>
        <taxon>Yeosuana</taxon>
    </lineage>
</organism>
<protein>
    <submittedName>
        <fullName evidence="1">Uncharacterized protein</fullName>
    </submittedName>
</protein>
<keyword evidence="2" id="KW-1185">Reference proteome</keyword>
<dbReference type="RefSeq" id="WP_188651271.1">
    <property type="nucleotide sequence ID" value="NZ_BMNR01000002.1"/>
</dbReference>
<dbReference type="Proteomes" id="UP000612329">
    <property type="component" value="Unassembled WGS sequence"/>
</dbReference>
<proteinExistence type="predicted"/>
<name>A0A8J3FFJ2_9FLAO</name>
<evidence type="ECO:0000313" key="1">
    <source>
        <dbReference type="EMBL" id="GGK20557.1"/>
    </source>
</evidence>
<accession>A0A8J3FFJ2</accession>
<comment type="caution">
    <text evidence="1">The sequence shown here is derived from an EMBL/GenBank/DDBJ whole genome shotgun (WGS) entry which is preliminary data.</text>
</comment>
<gene>
    <name evidence="1" type="ORF">GCM10007962_13350</name>
</gene>
<sequence length="226" mass="26638">MEWIKIIAPLLGVILGFGLSERAKVWTGKRLGKKKLKRLLFYLLELRFHFTRELNIQKQINIFYKRAKKRLESEFGKETEAEIEFAKPIVERIIKNHLGANNRIDFLEKNIDSVIDDLAEVFPILAYELSGQHNIKKRLNVIDNYINEANHHFEGMPFDITEWLKPKFTDNLISNLDDTIKKISGKIKKNQWSVSKEKIDEMDKNEDDDTDKFLEEFISKAKENKE</sequence>
<dbReference type="AlphaFoldDB" id="A0A8J3FFJ2"/>
<reference evidence="1" key="1">
    <citation type="journal article" date="2014" name="Int. J. Syst. Evol. Microbiol.">
        <title>Complete genome sequence of Corynebacterium casei LMG S-19264T (=DSM 44701T), isolated from a smear-ripened cheese.</title>
        <authorList>
            <consortium name="US DOE Joint Genome Institute (JGI-PGF)"/>
            <person name="Walter F."/>
            <person name="Albersmeier A."/>
            <person name="Kalinowski J."/>
            <person name="Ruckert C."/>
        </authorList>
    </citation>
    <scope>NUCLEOTIDE SEQUENCE</scope>
    <source>
        <strain evidence="1">JCM 12862</strain>
    </source>
</reference>
<evidence type="ECO:0000313" key="2">
    <source>
        <dbReference type="Proteomes" id="UP000612329"/>
    </source>
</evidence>